<organism evidence="1 2">
    <name type="scientific">Batillaria attramentaria</name>
    <dbReference type="NCBI Taxonomy" id="370345"/>
    <lineage>
        <taxon>Eukaryota</taxon>
        <taxon>Metazoa</taxon>
        <taxon>Spiralia</taxon>
        <taxon>Lophotrochozoa</taxon>
        <taxon>Mollusca</taxon>
        <taxon>Gastropoda</taxon>
        <taxon>Caenogastropoda</taxon>
        <taxon>Sorbeoconcha</taxon>
        <taxon>Cerithioidea</taxon>
        <taxon>Batillariidae</taxon>
        <taxon>Batillaria</taxon>
    </lineage>
</organism>
<protein>
    <submittedName>
        <fullName evidence="1">Uncharacterized protein</fullName>
    </submittedName>
</protein>
<dbReference type="AlphaFoldDB" id="A0ABD0KY29"/>
<name>A0ABD0KY29_9CAEN</name>
<dbReference type="Proteomes" id="UP001519460">
    <property type="component" value="Unassembled WGS sequence"/>
</dbReference>
<reference evidence="1 2" key="1">
    <citation type="journal article" date="2023" name="Sci. Data">
        <title>Genome assembly of the Korean intertidal mud-creeper Batillaria attramentaria.</title>
        <authorList>
            <person name="Patra A.K."/>
            <person name="Ho P.T."/>
            <person name="Jun S."/>
            <person name="Lee S.J."/>
            <person name="Kim Y."/>
            <person name="Won Y.J."/>
        </authorList>
    </citation>
    <scope>NUCLEOTIDE SEQUENCE [LARGE SCALE GENOMIC DNA]</scope>
    <source>
        <strain evidence="1">Wonlab-2016</strain>
    </source>
</reference>
<comment type="caution">
    <text evidence="1">The sequence shown here is derived from an EMBL/GenBank/DDBJ whole genome shotgun (WGS) entry which is preliminary data.</text>
</comment>
<keyword evidence="2" id="KW-1185">Reference proteome</keyword>
<accession>A0ABD0KY29</accession>
<proteinExistence type="predicted"/>
<evidence type="ECO:0000313" key="2">
    <source>
        <dbReference type="Proteomes" id="UP001519460"/>
    </source>
</evidence>
<evidence type="ECO:0000313" key="1">
    <source>
        <dbReference type="EMBL" id="KAK7492050.1"/>
    </source>
</evidence>
<dbReference type="EMBL" id="JACVVK020000107">
    <property type="protein sequence ID" value="KAK7492050.1"/>
    <property type="molecule type" value="Genomic_DNA"/>
</dbReference>
<sequence>MACLSAGNASILDTREARERDDVITTGLYDVTYDFFFSLSLYRAHCLRGEKDPRTEEVKSGRTLCDTRREKSGMEALEEKLKVQREVRVVRSL</sequence>
<gene>
    <name evidence="1" type="ORF">BaRGS_00016714</name>
</gene>